<sequence length="179" mass="19835">MMWEVVVVVVVILVIKLIIGGPASSGSSITPDAGSTMEILKKTTVAKRDRSSKAFSEVLEDCDIILIYFSAHWCPPCRMFTPILADVYSQLKKQHKKVEVIFVSSDRDEASMYQYMEESHGDWFTVTFNDSARSELGKHFSVRGIPTLIVLGKDGTVISTDGRSAVQNNGAAAWDTWNI</sequence>
<evidence type="ECO:0000256" key="6">
    <source>
        <dbReference type="ARBA" id="ARBA00047388"/>
    </source>
</evidence>
<keyword evidence="4" id="KW-0520">NAD</keyword>
<dbReference type="InterPro" id="IPR017937">
    <property type="entry name" value="Thioredoxin_CS"/>
</dbReference>
<dbReference type="Gene3D" id="3.40.30.10">
    <property type="entry name" value="Glutaredoxin"/>
    <property type="match status" value="1"/>
</dbReference>
<dbReference type="InParanoid" id="A0A1V9XU73"/>
<dbReference type="EC" id="1.8.1.8" evidence="1"/>
<comment type="similarity">
    <text evidence="5">Belongs to the nucleoredoxin family.</text>
</comment>
<dbReference type="InterPro" id="IPR052259">
    <property type="entry name" value="Nucleoredoxin-like"/>
</dbReference>
<evidence type="ECO:0000313" key="11">
    <source>
        <dbReference type="Proteomes" id="UP000192247"/>
    </source>
</evidence>
<proteinExistence type="inferred from homology"/>
<organism evidence="10 11">
    <name type="scientific">Tropilaelaps mercedesae</name>
    <dbReference type="NCBI Taxonomy" id="418985"/>
    <lineage>
        <taxon>Eukaryota</taxon>
        <taxon>Metazoa</taxon>
        <taxon>Ecdysozoa</taxon>
        <taxon>Arthropoda</taxon>
        <taxon>Chelicerata</taxon>
        <taxon>Arachnida</taxon>
        <taxon>Acari</taxon>
        <taxon>Parasitiformes</taxon>
        <taxon>Mesostigmata</taxon>
        <taxon>Gamasina</taxon>
        <taxon>Dermanyssoidea</taxon>
        <taxon>Laelapidae</taxon>
        <taxon>Tropilaelaps</taxon>
    </lineage>
</organism>
<evidence type="ECO:0000313" key="10">
    <source>
        <dbReference type="EMBL" id="OQR76972.1"/>
    </source>
</evidence>
<reference evidence="10 11" key="1">
    <citation type="journal article" date="2017" name="Gigascience">
        <title>Draft genome of the honey bee ectoparasitic mite, Tropilaelaps mercedesae, is shaped by the parasitic life history.</title>
        <authorList>
            <person name="Dong X."/>
            <person name="Armstrong S.D."/>
            <person name="Xia D."/>
            <person name="Makepeace B.L."/>
            <person name="Darby A.C."/>
            <person name="Kadowaki T."/>
        </authorList>
    </citation>
    <scope>NUCLEOTIDE SEQUENCE [LARGE SCALE GENOMIC DNA]</scope>
    <source>
        <strain evidence="10">Wuxi-XJTLU</strain>
    </source>
</reference>
<dbReference type="OrthoDB" id="189920at2759"/>
<comment type="catalytic activity">
    <reaction evidence="6">
        <text>[protein]-dithiol + NAD(+) = [protein]-disulfide + NADH + H(+)</text>
        <dbReference type="Rhea" id="RHEA:18749"/>
        <dbReference type="Rhea" id="RHEA-COMP:10593"/>
        <dbReference type="Rhea" id="RHEA-COMP:10594"/>
        <dbReference type="ChEBI" id="CHEBI:15378"/>
        <dbReference type="ChEBI" id="CHEBI:29950"/>
        <dbReference type="ChEBI" id="CHEBI:50058"/>
        <dbReference type="ChEBI" id="CHEBI:57540"/>
        <dbReference type="ChEBI" id="CHEBI:57945"/>
        <dbReference type="EC" id="1.8.1.8"/>
    </reaction>
</comment>
<dbReference type="Proteomes" id="UP000192247">
    <property type="component" value="Unassembled WGS sequence"/>
</dbReference>
<dbReference type="InterPro" id="IPR012336">
    <property type="entry name" value="Thioredoxin-like_fold"/>
</dbReference>
<dbReference type="STRING" id="418985.A0A1V9XU73"/>
<dbReference type="PROSITE" id="PS00194">
    <property type="entry name" value="THIOREDOXIN_1"/>
    <property type="match status" value="1"/>
</dbReference>
<accession>A0A1V9XU73</accession>
<evidence type="ECO:0000259" key="9">
    <source>
        <dbReference type="PROSITE" id="PS51352"/>
    </source>
</evidence>
<dbReference type="InterPro" id="IPR013766">
    <property type="entry name" value="Thioredoxin_domain"/>
</dbReference>
<evidence type="ECO:0000256" key="1">
    <source>
        <dbReference type="ARBA" id="ARBA00012612"/>
    </source>
</evidence>
<evidence type="ECO:0000256" key="5">
    <source>
        <dbReference type="ARBA" id="ARBA00025782"/>
    </source>
</evidence>
<comment type="catalytic activity">
    <reaction evidence="7">
        <text>[protein]-dithiol + NADP(+) = [protein]-disulfide + NADPH + H(+)</text>
        <dbReference type="Rhea" id="RHEA:18753"/>
        <dbReference type="Rhea" id="RHEA-COMP:10593"/>
        <dbReference type="Rhea" id="RHEA-COMP:10594"/>
        <dbReference type="ChEBI" id="CHEBI:15378"/>
        <dbReference type="ChEBI" id="CHEBI:29950"/>
        <dbReference type="ChEBI" id="CHEBI:50058"/>
        <dbReference type="ChEBI" id="CHEBI:57783"/>
        <dbReference type="ChEBI" id="CHEBI:58349"/>
        <dbReference type="EC" id="1.8.1.8"/>
    </reaction>
</comment>
<keyword evidence="3" id="KW-0560">Oxidoreductase</keyword>
<keyword evidence="8" id="KW-0732">Signal</keyword>
<feature type="signal peptide" evidence="8">
    <location>
        <begin position="1"/>
        <end position="20"/>
    </location>
</feature>
<feature type="chain" id="PRO_5012031703" description="protein-disulfide reductase" evidence="8">
    <location>
        <begin position="21"/>
        <end position="179"/>
    </location>
</feature>
<dbReference type="PANTHER" id="PTHR13871">
    <property type="entry name" value="THIOREDOXIN"/>
    <property type="match status" value="1"/>
</dbReference>
<dbReference type="PROSITE" id="PS51352">
    <property type="entry name" value="THIOREDOXIN_2"/>
    <property type="match status" value="1"/>
</dbReference>
<dbReference type="AlphaFoldDB" id="A0A1V9XU73"/>
<dbReference type="InterPro" id="IPR036249">
    <property type="entry name" value="Thioredoxin-like_sf"/>
</dbReference>
<evidence type="ECO:0000256" key="8">
    <source>
        <dbReference type="SAM" id="SignalP"/>
    </source>
</evidence>
<comment type="caution">
    <text evidence="10">The sequence shown here is derived from an EMBL/GenBank/DDBJ whole genome shotgun (WGS) entry which is preliminary data.</text>
</comment>
<feature type="domain" description="Thioredoxin" evidence="9">
    <location>
        <begin position="17"/>
        <end position="179"/>
    </location>
</feature>
<evidence type="ECO:0000256" key="7">
    <source>
        <dbReference type="ARBA" id="ARBA00047804"/>
    </source>
</evidence>
<keyword evidence="2" id="KW-0677">Repeat</keyword>
<dbReference type="PANTHER" id="PTHR13871:SF96">
    <property type="entry name" value="THIOREDOXIN DOMAIN-CONTAINING PROTEIN"/>
    <property type="match status" value="1"/>
</dbReference>
<evidence type="ECO:0000256" key="3">
    <source>
        <dbReference type="ARBA" id="ARBA00023002"/>
    </source>
</evidence>
<dbReference type="EMBL" id="MNPL01004093">
    <property type="protein sequence ID" value="OQR76972.1"/>
    <property type="molecule type" value="Genomic_DNA"/>
</dbReference>
<dbReference type="Pfam" id="PF13905">
    <property type="entry name" value="Thioredoxin_8"/>
    <property type="match status" value="1"/>
</dbReference>
<dbReference type="SUPFAM" id="SSF52833">
    <property type="entry name" value="Thioredoxin-like"/>
    <property type="match status" value="1"/>
</dbReference>
<gene>
    <name evidence="10" type="ORF">BIW11_07427</name>
</gene>
<protein>
    <recommendedName>
        <fullName evidence="1">protein-disulfide reductase</fullName>
        <ecNumber evidence="1">1.8.1.8</ecNumber>
    </recommendedName>
</protein>
<dbReference type="GO" id="GO:0047134">
    <property type="term" value="F:protein-disulfide reductase [NAD(P)H] activity"/>
    <property type="evidence" value="ECO:0007669"/>
    <property type="project" value="UniProtKB-EC"/>
</dbReference>
<name>A0A1V9XU73_9ACAR</name>
<dbReference type="CDD" id="cd02964">
    <property type="entry name" value="TryX_like_family"/>
    <property type="match status" value="1"/>
</dbReference>
<keyword evidence="11" id="KW-1185">Reference proteome</keyword>
<evidence type="ECO:0000256" key="2">
    <source>
        <dbReference type="ARBA" id="ARBA00022737"/>
    </source>
</evidence>
<evidence type="ECO:0000256" key="4">
    <source>
        <dbReference type="ARBA" id="ARBA00023027"/>
    </source>
</evidence>